<name>A0A285EEU4_9ACTN</name>
<gene>
    <name evidence="2" type="ORF">SAMN06893097_10827</name>
</gene>
<reference evidence="2 3" key="1">
    <citation type="submission" date="2017-09" db="EMBL/GenBank/DDBJ databases">
        <authorList>
            <person name="Ehlers B."/>
            <person name="Leendertz F.H."/>
        </authorList>
    </citation>
    <scope>NUCLEOTIDE SEQUENCE [LARGE SCALE GENOMIC DNA]</scope>
    <source>
        <strain evidence="2 3">DSM 46844</strain>
    </source>
</reference>
<keyword evidence="3" id="KW-1185">Reference proteome</keyword>
<evidence type="ECO:0000256" key="1">
    <source>
        <dbReference type="SAM" id="MobiDB-lite"/>
    </source>
</evidence>
<dbReference type="AlphaFoldDB" id="A0A285EEU4"/>
<proteinExistence type="predicted"/>
<accession>A0A285EEU4</accession>
<dbReference type="Proteomes" id="UP000219514">
    <property type="component" value="Unassembled WGS sequence"/>
</dbReference>
<protein>
    <submittedName>
        <fullName evidence="2">Uncharacterized protein</fullName>
    </submittedName>
</protein>
<feature type="region of interest" description="Disordered" evidence="1">
    <location>
        <begin position="1"/>
        <end position="39"/>
    </location>
</feature>
<evidence type="ECO:0000313" key="3">
    <source>
        <dbReference type="Proteomes" id="UP000219514"/>
    </source>
</evidence>
<organism evidence="2 3">
    <name type="scientific">Geodermatophilus sabuli</name>
    <dbReference type="NCBI Taxonomy" id="1564158"/>
    <lineage>
        <taxon>Bacteria</taxon>
        <taxon>Bacillati</taxon>
        <taxon>Actinomycetota</taxon>
        <taxon>Actinomycetes</taxon>
        <taxon>Geodermatophilales</taxon>
        <taxon>Geodermatophilaceae</taxon>
        <taxon>Geodermatophilus</taxon>
    </lineage>
</organism>
<sequence>MSDHLEPQPGPSRVEAPTPCRRPGRGHAPHPAHVQLAQGGPDELWRQVVVMGAVDDVVTLAVGDELQRHRNHDTGRMAALVREDGPEAFLHTRLGLLFLRSWPRDAGSVFSLQPADQPPVPCRD</sequence>
<dbReference type="EMBL" id="OBDO01000008">
    <property type="protein sequence ID" value="SNX97662.1"/>
    <property type="molecule type" value="Genomic_DNA"/>
</dbReference>
<evidence type="ECO:0000313" key="2">
    <source>
        <dbReference type="EMBL" id="SNX97662.1"/>
    </source>
</evidence>